<comment type="caution">
    <text evidence="2">The sequence shown here is derived from an EMBL/GenBank/DDBJ whole genome shotgun (WGS) entry which is preliminary data.</text>
</comment>
<sequence>MRGDAAALRDHAAAARQAVDGRDIQALATESAALGKASDSFAGHSSGPQWWIAAHIPWVGDQVTPLRAAGTAVEGLTADALGPLSKLQGLDALDTPKFVDGRIDPKVLEPYRPTLETASEAVHREQQALAAVNLDHTVGAVKRPFASLVADLDSVGAILDNANALAQLLPSMLGADGPRHYAVIVQNNAEPRVTGGDATVAGVQRACNGRSRRAGSPCGRTTPQSSRFLMAPARAATFSSETTPQGSSLSMVRARRLATTSTPP</sequence>
<keyword evidence="3" id="KW-1185">Reference proteome</keyword>
<dbReference type="OrthoDB" id="3203519at2"/>
<feature type="region of interest" description="Disordered" evidence="1">
    <location>
        <begin position="236"/>
        <end position="264"/>
    </location>
</feature>
<reference evidence="2 3" key="1">
    <citation type="submission" date="2020-07" db="EMBL/GenBank/DDBJ databases">
        <title>Sequencing the genomes of 1000 actinobacteria strains.</title>
        <authorList>
            <person name="Klenk H.-P."/>
        </authorList>
    </citation>
    <scope>NUCLEOTIDE SEQUENCE [LARGE SCALE GENOMIC DNA]</scope>
    <source>
        <strain evidence="2 3">DSM 19970</strain>
    </source>
</reference>
<gene>
    <name evidence="2" type="ORF">BKA03_000506</name>
</gene>
<evidence type="ECO:0000256" key="1">
    <source>
        <dbReference type="SAM" id="MobiDB-lite"/>
    </source>
</evidence>
<protein>
    <submittedName>
        <fullName evidence="2">Uncharacterized protein</fullName>
    </submittedName>
</protein>
<accession>A0A7Y9Z7Q1</accession>
<name>A0A7Y9Z7Q1_9MICO</name>
<dbReference type="RefSeq" id="WP_062075474.1">
    <property type="nucleotide sequence ID" value="NZ_BBRC01000009.1"/>
</dbReference>
<proteinExistence type="predicted"/>
<evidence type="ECO:0000313" key="3">
    <source>
        <dbReference type="Proteomes" id="UP000547973"/>
    </source>
</evidence>
<organism evidence="2 3">
    <name type="scientific">Demequina lutea</name>
    <dbReference type="NCBI Taxonomy" id="431489"/>
    <lineage>
        <taxon>Bacteria</taxon>
        <taxon>Bacillati</taxon>
        <taxon>Actinomycetota</taxon>
        <taxon>Actinomycetes</taxon>
        <taxon>Micrococcales</taxon>
        <taxon>Demequinaceae</taxon>
        <taxon>Demequina</taxon>
    </lineage>
</organism>
<evidence type="ECO:0000313" key="2">
    <source>
        <dbReference type="EMBL" id="NYI40387.1"/>
    </source>
</evidence>
<dbReference type="AlphaFoldDB" id="A0A7Y9Z7Q1"/>
<feature type="compositionally biased region" description="Polar residues" evidence="1">
    <location>
        <begin position="237"/>
        <end position="250"/>
    </location>
</feature>
<dbReference type="Proteomes" id="UP000547973">
    <property type="component" value="Unassembled WGS sequence"/>
</dbReference>
<dbReference type="EMBL" id="JACBZO010000001">
    <property type="protein sequence ID" value="NYI40387.1"/>
    <property type="molecule type" value="Genomic_DNA"/>
</dbReference>